<gene>
    <name evidence="1" type="ORF">B0T26DRAFT_681330</name>
</gene>
<name>A0AA40DHU0_9PEZI</name>
<accession>A0AA40DHU0</accession>
<protein>
    <submittedName>
        <fullName evidence="1">Uncharacterized protein</fullName>
    </submittedName>
</protein>
<dbReference type="EMBL" id="JAUIRO010000008">
    <property type="protein sequence ID" value="KAK0703685.1"/>
    <property type="molecule type" value="Genomic_DNA"/>
</dbReference>
<dbReference type="GeneID" id="85323897"/>
<dbReference type="Proteomes" id="UP001172101">
    <property type="component" value="Unassembled WGS sequence"/>
</dbReference>
<dbReference type="RefSeq" id="XP_060290544.1">
    <property type="nucleotide sequence ID" value="XM_060440627.1"/>
</dbReference>
<reference evidence="1" key="1">
    <citation type="submission" date="2023-06" db="EMBL/GenBank/DDBJ databases">
        <title>Genome-scale phylogeny and comparative genomics of the fungal order Sordariales.</title>
        <authorList>
            <consortium name="Lawrence Berkeley National Laboratory"/>
            <person name="Hensen N."/>
            <person name="Bonometti L."/>
            <person name="Westerberg I."/>
            <person name="Brannstrom I.O."/>
            <person name="Guillou S."/>
            <person name="Cros-Aarteil S."/>
            <person name="Calhoun S."/>
            <person name="Haridas S."/>
            <person name="Kuo A."/>
            <person name="Mondo S."/>
            <person name="Pangilinan J."/>
            <person name="Riley R."/>
            <person name="LaButti K."/>
            <person name="Andreopoulos B."/>
            <person name="Lipzen A."/>
            <person name="Chen C."/>
            <person name="Yanf M."/>
            <person name="Daum C."/>
            <person name="Ng V."/>
            <person name="Clum A."/>
            <person name="Steindorff A."/>
            <person name="Ohm R."/>
            <person name="Martin F."/>
            <person name="Silar P."/>
            <person name="Natvig D."/>
            <person name="Lalanne C."/>
            <person name="Gautier V."/>
            <person name="Ament-velasquez S.L."/>
            <person name="Kruys A."/>
            <person name="Hutchinson M.I."/>
            <person name="Powell A.J."/>
            <person name="Barry K."/>
            <person name="Miller A.N."/>
            <person name="Grigoriev I.V."/>
            <person name="Debuchy R."/>
            <person name="Gladieux P."/>
            <person name="Thoren M.H."/>
            <person name="Johannesson H."/>
        </authorList>
    </citation>
    <scope>NUCLEOTIDE SEQUENCE</scope>
    <source>
        <strain evidence="1">SMH2392-1A</strain>
    </source>
</reference>
<organism evidence="1 2">
    <name type="scientific">Lasiosphaeria miniovina</name>
    <dbReference type="NCBI Taxonomy" id="1954250"/>
    <lineage>
        <taxon>Eukaryota</taxon>
        <taxon>Fungi</taxon>
        <taxon>Dikarya</taxon>
        <taxon>Ascomycota</taxon>
        <taxon>Pezizomycotina</taxon>
        <taxon>Sordariomycetes</taxon>
        <taxon>Sordariomycetidae</taxon>
        <taxon>Sordariales</taxon>
        <taxon>Lasiosphaeriaceae</taxon>
        <taxon>Lasiosphaeria</taxon>
    </lineage>
</organism>
<evidence type="ECO:0000313" key="2">
    <source>
        <dbReference type="Proteomes" id="UP001172101"/>
    </source>
</evidence>
<dbReference type="AlphaFoldDB" id="A0AA40DHU0"/>
<keyword evidence="2" id="KW-1185">Reference proteome</keyword>
<sequence length="200" mass="22492">MVSWTAFGARSQGLNEAEVSTKCSPMEWTISILILNVNAGTGAHEYFQYLQLTSLRRDMYRCHPVDSSGVKIRAIFKKRADQVDRSGIVATANNITNVGTIAVNFGCNVIGGAFVYHPVQFTKPKHFELLIGNFYRWQVSMEFDTYIRYSSTKASTAGLSVMVRDHRLLASDGGLVREAVFELVVFYYVLEEMRKDIKGV</sequence>
<evidence type="ECO:0000313" key="1">
    <source>
        <dbReference type="EMBL" id="KAK0703685.1"/>
    </source>
</evidence>
<comment type="caution">
    <text evidence="1">The sequence shown here is derived from an EMBL/GenBank/DDBJ whole genome shotgun (WGS) entry which is preliminary data.</text>
</comment>
<proteinExistence type="predicted"/>